<dbReference type="EMBL" id="DRIE01000136">
    <property type="protein sequence ID" value="HEC57873.1"/>
    <property type="molecule type" value="Genomic_DNA"/>
</dbReference>
<feature type="transmembrane region" description="Helical" evidence="7">
    <location>
        <begin position="218"/>
        <end position="236"/>
    </location>
</feature>
<evidence type="ECO:0000256" key="6">
    <source>
        <dbReference type="ARBA" id="ARBA00023136"/>
    </source>
</evidence>
<dbReference type="AlphaFoldDB" id="A0A1F2P4R7"/>
<evidence type="ECO:0000256" key="4">
    <source>
        <dbReference type="ARBA" id="ARBA00022692"/>
    </source>
</evidence>
<comment type="caution">
    <text evidence="10">The sequence shown here is derived from an EMBL/GenBank/DDBJ whole genome shotgun (WGS) entry which is preliminary data.</text>
</comment>
<evidence type="ECO:0000256" key="2">
    <source>
        <dbReference type="ARBA" id="ARBA00022448"/>
    </source>
</evidence>
<dbReference type="PROSITE" id="PS50928">
    <property type="entry name" value="ABC_TM1"/>
    <property type="match status" value="1"/>
</dbReference>
<dbReference type="EMBL" id="LYOR01000003">
    <property type="protein sequence ID" value="OFV66299.1"/>
    <property type="molecule type" value="Genomic_DNA"/>
</dbReference>
<keyword evidence="11" id="KW-1185">Reference proteome</keyword>
<dbReference type="CDD" id="cd06261">
    <property type="entry name" value="TM_PBP2"/>
    <property type="match status" value="1"/>
</dbReference>
<dbReference type="GO" id="GO:0005886">
    <property type="term" value="C:plasma membrane"/>
    <property type="evidence" value="ECO:0007669"/>
    <property type="project" value="UniProtKB-SubCell"/>
</dbReference>
<sequence length="252" mass="27753">MRRKTLNIIGLLLFFLLWQLIPMVGLVNPDYLPPFSDAIMKIPTEIGKGTLQAALLESLLHYAIGFGGALLLAIPLGVAMGRFRVIESLLYPVEEMVRPIPPIAWIPVAIIWFGYTPWAAGFIIFIGAFFPTLINTYDGVRGVSRTDIEAAITLGVRDELTMIRKIVLPASLPNIFTGVRVSNAAAWMCLVAGEMFGAGGGMGLELTLSRNYMDMARIFAYMLILGVIGLSSDIGFRRYESKVLRWRKGVVA</sequence>
<evidence type="ECO:0000259" key="8">
    <source>
        <dbReference type="PROSITE" id="PS50928"/>
    </source>
</evidence>
<keyword evidence="3" id="KW-1003">Cell membrane</keyword>
<dbReference type="PANTHER" id="PTHR30151:SF0">
    <property type="entry name" value="ABC TRANSPORTER PERMEASE PROTEIN MJ0413-RELATED"/>
    <property type="match status" value="1"/>
</dbReference>
<evidence type="ECO:0000256" key="5">
    <source>
        <dbReference type="ARBA" id="ARBA00022989"/>
    </source>
</evidence>
<reference evidence="9" key="2">
    <citation type="journal article" date="2020" name="mSystems">
        <title>Genome- and Community-Level Interaction Insights into Carbon Utilization and Element Cycling Functions of Hydrothermarchaeota in Hydrothermal Sediment.</title>
        <authorList>
            <person name="Zhou Z."/>
            <person name="Liu Y."/>
            <person name="Xu W."/>
            <person name="Pan J."/>
            <person name="Luo Z.H."/>
            <person name="Li M."/>
        </authorList>
    </citation>
    <scope>NUCLEOTIDE SEQUENCE [LARGE SCALE GENOMIC DNA]</scope>
    <source>
        <strain evidence="9">HyVt-386</strain>
    </source>
</reference>
<protein>
    <submittedName>
        <fullName evidence="9 10">ABC transporter permease</fullName>
    </submittedName>
</protein>
<evidence type="ECO:0000256" key="7">
    <source>
        <dbReference type="RuleBase" id="RU363032"/>
    </source>
</evidence>
<keyword evidence="2 7" id="KW-0813">Transport</keyword>
<dbReference type="SUPFAM" id="SSF161098">
    <property type="entry name" value="MetI-like"/>
    <property type="match status" value="1"/>
</dbReference>
<comment type="subcellular location">
    <subcellularLocation>
        <location evidence="1 7">Cell membrane</location>
        <topology evidence="1 7">Multi-pass membrane protein</topology>
    </subcellularLocation>
</comment>
<keyword evidence="5 7" id="KW-1133">Transmembrane helix</keyword>
<evidence type="ECO:0000256" key="3">
    <source>
        <dbReference type="ARBA" id="ARBA00022475"/>
    </source>
</evidence>
<dbReference type="Pfam" id="PF00528">
    <property type="entry name" value="BPD_transp_1"/>
    <property type="match status" value="1"/>
</dbReference>
<dbReference type="InterPro" id="IPR035906">
    <property type="entry name" value="MetI-like_sf"/>
</dbReference>
<evidence type="ECO:0000256" key="1">
    <source>
        <dbReference type="ARBA" id="ARBA00004651"/>
    </source>
</evidence>
<dbReference type="Proteomes" id="UP000185779">
    <property type="component" value="Unassembled WGS sequence"/>
</dbReference>
<name>A0A1F2P4R7_9EURY</name>
<proteinExistence type="inferred from homology"/>
<feature type="transmembrane region" description="Helical" evidence="7">
    <location>
        <begin position="59"/>
        <end position="83"/>
    </location>
</feature>
<feature type="transmembrane region" description="Helical" evidence="7">
    <location>
        <begin position="104"/>
        <end position="130"/>
    </location>
</feature>
<keyword evidence="6 7" id="KW-0472">Membrane</keyword>
<organism evidence="10 11">
    <name type="scientific">Candidatus Syntropharchaeum butanivorans</name>
    <dbReference type="NCBI Taxonomy" id="1839936"/>
    <lineage>
        <taxon>Archaea</taxon>
        <taxon>Methanobacteriati</taxon>
        <taxon>Methanobacteriota</taxon>
        <taxon>Stenosarchaea group</taxon>
        <taxon>Methanomicrobia</taxon>
        <taxon>Methanosarcinales</taxon>
        <taxon>ANME-2 cluster</taxon>
        <taxon>Candidatus Syntropharchaeum</taxon>
    </lineage>
</organism>
<dbReference type="GO" id="GO:0055085">
    <property type="term" value="P:transmembrane transport"/>
    <property type="evidence" value="ECO:0007669"/>
    <property type="project" value="InterPro"/>
</dbReference>
<gene>
    <name evidence="9" type="ORF">ENI32_08425</name>
    <name evidence="10" type="ORF">SBU_000841</name>
</gene>
<evidence type="ECO:0000313" key="10">
    <source>
        <dbReference type="EMBL" id="OFV66299.1"/>
    </source>
</evidence>
<feature type="transmembrane region" description="Helical" evidence="7">
    <location>
        <begin position="184"/>
        <end position="206"/>
    </location>
</feature>
<accession>A0A1F2P4R7</accession>
<dbReference type="PANTHER" id="PTHR30151">
    <property type="entry name" value="ALKANE SULFONATE ABC TRANSPORTER-RELATED, MEMBRANE SUBUNIT"/>
    <property type="match status" value="1"/>
</dbReference>
<dbReference type="Proteomes" id="UP000885936">
    <property type="component" value="Unassembled WGS sequence"/>
</dbReference>
<dbReference type="Gene3D" id="1.10.3720.10">
    <property type="entry name" value="MetI-like"/>
    <property type="match status" value="1"/>
</dbReference>
<evidence type="ECO:0000313" key="11">
    <source>
        <dbReference type="Proteomes" id="UP000185779"/>
    </source>
</evidence>
<reference evidence="10 11" key="1">
    <citation type="submission" date="2016-05" db="EMBL/GenBank/DDBJ databases">
        <title>Microbial consortia oxidize butane by reversing methanogenesis.</title>
        <authorList>
            <person name="Laso-Perez R."/>
            <person name="Richter M."/>
            <person name="Wegener G."/>
            <person name="Musat F."/>
        </authorList>
    </citation>
    <scope>NUCLEOTIDE SEQUENCE [LARGE SCALE GENOMIC DNA]</scope>
    <source>
        <strain evidence="10">BOX1</strain>
    </source>
</reference>
<dbReference type="InterPro" id="IPR000515">
    <property type="entry name" value="MetI-like"/>
</dbReference>
<keyword evidence="4 7" id="KW-0812">Transmembrane</keyword>
<comment type="similarity">
    <text evidence="7">Belongs to the binding-protein-dependent transport system permease family.</text>
</comment>
<dbReference type="STRING" id="1839936.SBU_000841"/>
<evidence type="ECO:0000313" key="9">
    <source>
        <dbReference type="EMBL" id="HEC57873.1"/>
    </source>
</evidence>
<feature type="domain" description="ABC transmembrane type-1" evidence="8">
    <location>
        <begin position="55"/>
        <end position="236"/>
    </location>
</feature>